<dbReference type="SMART" id="SM00822">
    <property type="entry name" value="PKS_KR"/>
    <property type="match status" value="1"/>
</dbReference>
<dbReference type="InterPro" id="IPR049490">
    <property type="entry name" value="C883_1060-like_KR_N"/>
</dbReference>
<dbReference type="InterPro" id="IPR020841">
    <property type="entry name" value="PKS_Beta-ketoAc_synthase_dom"/>
</dbReference>
<dbReference type="SMART" id="SM00825">
    <property type="entry name" value="PKS_KS"/>
    <property type="match status" value="1"/>
</dbReference>
<dbReference type="Gene3D" id="3.30.70.250">
    <property type="entry name" value="Malonyl-CoA ACP transacylase, ACP-binding"/>
    <property type="match status" value="1"/>
</dbReference>
<dbReference type="SUPFAM" id="SSF55048">
    <property type="entry name" value="Probable ACP-binding domain of malonyl-CoA ACP transacylase"/>
    <property type="match status" value="1"/>
</dbReference>
<protein>
    <submittedName>
        <fullName evidence="6">SDR family NAD(P)-dependent oxidoreductase</fullName>
    </submittedName>
</protein>
<keyword evidence="2" id="KW-0597">Phosphoprotein</keyword>
<dbReference type="InterPro" id="IPR014030">
    <property type="entry name" value="Ketoacyl_synth_N"/>
</dbReference>
<dbReference type="InterPro" id="IPR057326">
    <property type="entry name" value="KR_dom"/>
</dbReference>
<evidence type="ECO:0000256" key="3">
    <source>
        <dbReference type="ARBA" id="ARBA00022679"/>
    </source>
</evidence>
<keyword evidence="3" id="KW-0808">Transferase</keyword>
<dbReference type="PANTHER" id="PTHR43775:SF51">
    <property type="entry name" value="INACTIVE PHENOLPHTHIOCEROL SYNTHESIS POLYKETIDE SYNTHASE TYPE I PKS1-RELATED"/>
    <property type="match status" value="1"/>
</dbReference>
<dbReference type="CDD" id="cd00833">
    <property type="entry name" value="PKS"/>
    <property type="match status" value="1"/>
</dbReference>
<dbReference type="PROSITE" id="PS00012">
    <property type="entry name" value="PHOSPHOPANTETHEINE"/>
    <property type="match status" value="1"/>
</dbReference>
<dbReference type="InterPro" id="IPR009081">
    <property type="entry name" value="PP-bd_ACP"/>
</dbReference>
<dbReference type="Gene3D" id="3.40.50.720">
    <property type="entry name" value="NAD(P)-binding Rossmann-like Domain"/>
    <property type="match status" value="1"/>
</dbReference>
<dbReference type="InterPro" id="IPR001227">
    <property type="entry name" value="Ac_transferase_dom_sf"/>
</dbReference>
<evidence type="ECO:0000259" key="4">
    <source>
        <dbReference type="PROSITE" id="PS50075"/>
    </source>
</evidence>
<evidence type="ECO:0000256" key="1">
    <source>
        <dbReference type="ARBA" id="ARBA00022450"/>
    </source>
</evidence>
<dbReference type="InterPro" id="IPR014043">
    <property type="entry name" value="Acyl_transferase_dom"/>
</dbReference>
<dbReference type="Pfam" id="PF22621">
    <property type="entry name" value="CurL-like_PKS_C"/>
    <property type="match status" value="1"/>
</dbReference>
<dbReference type="Gene3D" id="3.30.70.3290">
    <property type="match status" value="1"/>
</dbReference>
<dbReference type="InterPro" id="IPR050091">
    <property type="entry name" value="PKS_NRPS_Biosynth_Enz"/>
</dbReference>
<dbReference type="SMART" id="SM00823">
    <property type="entry name" value="PKS_PP"/>
    <property type="match status" value="1"/>
</dbReference>
<dbReference type="Proteomes" id="UP000603457">
    <property type="component" value="Unassembled WGS sequence"/>
</dbReference>
<dbReference type="PANTHER" id="PTHR43775">
    <property type="entry name" value="FATTY ACID SYNTHASE"/>
    <property type="match status" value="1"/>
</dbReference>
<dbReference type="Pfam" id="PF21394">
    <property type="entry name" value="Beta-ketacyl_N"/>
    <property type="match status" value="1"/>
</dbReference>
<dbReference type="InterPro" id="IPR020806">
    <property type="entry name" value="PKS_PP-bd"/>
</dbReference>
<dbReference type="EMBL" id="JACJTB010000001">
    <property type="protein sequence ID" value="MBD2592896.1"/>
    <property type="molecule type" value="Genomic_DNA"/>
</dbReference>
<dbReference type="Pfam" id="PF00550">
    <property type="entry name" value="PP-binding"/>
    <property type="match status" value="1"/>
</dbReference>
<reference evidence="6 7" key="1">
    <citation type="journal article" date="2020" name="ISME J.">
        <title>Comparative genomics reveals insights into cyanobacterial evolution and habitat adaptation.</title>
        <authorList>
            <person name="Chen M.Y."/>
            <person name="Teng W.K."/>
            <person name="Zhao L."/>
            <person name="Hu C.X."/>
            <person name="Zhou Y.K."/>
            <person name="Han B.P."/>
            <person name="Song L.R."/>
            <person name="Shu W.S."/>
        </authorList>
    </citation>
    <scope>NUCLEOTIDE SEQUENCE [LARGE SCALE GENOMIC DNA]</scope>
    <source>
        <strain evidence="6 7">FACHB-130</strain>
    </source>
</reference>
<dbReference type="Pfam" id="PF02801">
    <property type="entry name" value="Ketoacyl-synt_C"/>
    <property type="match status" value="1"/>
</dbReference>
<dbReference type="SMART" id="SM00827">
    <property type="entry name" value="PKS_AT"/>
    <property type="match status" value="1"/>
</dbReference>
<feature type="domain" description="Ketosynthase family 3 (KS3)" evidence="5">
    <location>
        <begin position="10"/>
        <end position="435"/>
    </location>
</feature>
<proteinExistence type="predicted"/>
<dbReference type="CDD" id="cd08953">
    <property type="entry name" value="KR_2_SDR_x"/>
    <property type="match status" value="1"/>
</dbReference>
<dbReference type="Pfam" id="PF00109">
    <property type="entry name" value="ketoacyl-synt"/>
    <property type="match status" value="1"/>
</dbReference>
<evidence type="ECO:0000313" key="7">
    <source>
        <dbReference type="Proteomes" id="UP000603457"/>
    </source>
</evidence>
<evidence type="ECO:0000313" key="6">
    <source>
        <dbReference type="EMBL" id="MBD2592896.1"/>
    </source>
</evidence>
<dbReference type="Pfam" id="PF00698">
    <property type="entry name" value="Acyl_transf_1"/>
    <property type="match status" value="1"/>
</dbReference>
<dbReference type="PROSITE" id="PS50075">
    <property type="entry name" value="CARRIER"/>
    <property type="match status" value="1"/>
</dbReference>
<accession>A0ABR8FNM0</accession>
<dbReference type="PROSITE" id="PS00606">
    <property type="entry name" value="KS3_1"/>
    <property type="match status" value="1"/>
</dbReference>
<dbReference type="PROSITE" id="PS52004">
    <property type="entry name" value="KS3_2"/>
    <property type="match status" value="1"/>
</dbReference>
<sequence>MDSTELQNVIEAIAIIGMSGRFPGANDIPEFWENLCSGVESISTFTDAELIAAGIEPELVNHPDYVKSLGVLANIDLFDAAFFGFNPKEAEITDPQHRLFLECAWEALENAGYDSQRCESRIGVYAGASSNNYLSLDLNNERTGLASLFQRGIGNDKDFLATRVSYKLNLTGPSLTVQTACSTSLVAISLACQSLLNYQCDMALAGGVSINILQKTGYLYQEGGVLSPDGHCRAFDAQARGTIIGNGVGIVVLKRLTEAIADGDHIYAVIKGSAINNDGSGKISYTAPSVNGQAQVIAEALSLADVPPETISYIETHGSGTVLGDPIEITALTSVFRESTDKKQFCAIGSLKTNIGHLDAAAGVTSLIKTALALKHQQIPPSLHFAEPNPNIDFANSPFYVNTKLTDWQNTHTPRRAGVSSLGIGGTNAHVILEAAPVWEEQGAGSREQGRKYQLLVLSAKTASALEKATTNLADYLQAHPNLNLADVAYTLQVGRRTFDYRRAVVCRDIVDAIAALENSQKVLSSIPATQQQSIAFMFPGLGTQYVNMGWELYQVESIFRQQVDYCCEFLQPLLNQDLRDILYPNRHSPQTPENQKLNLESQGLDLRKMLGRNQEQPSLLHQTELAQPAVFVIEYALAQLLISWGIRPQTMIGYSIGEYVAATVAGVLSLEEGLKLIAARARIIQKLPGGAMLAVPLSEAEISPLLNDQISLSAVNGKSMCVVAGETNAVEALEQQLTERGLACRRLETSHAFHSPMMEGAISELRELVKSFQLQAPKIPYISNVTGTWITAAAATNPDYWVQHLCQPVLFAPGIQELWNQNNPILLEVGPGQTLNSFALQCLETNPEVNQIILPSLRYAYDQKPDLVFLLRTIGRLWSAGVEIDWSGFYRDERRYRLPLPTYPFERQRYWLEPQKPTSSSDKSSALSTEKLDVTDWFNIPSWKRSALLVSLEQAKSIDSSDYWLVFVDTCGIGNQIVERLKNEHQNVITVKIGEEFRQIGYGEYTINPQSKNDYDTLIKQLHNLGQIPQKITHLWNITSYNSQISDLENFAATQDISFWSLLFLIQALGEQNLSQSVAINVVSNNMQQVLDEEYLCPQKATILGLCKVIPQEYAHISCRSIDITIPQLDTKQWQQLIDNLCRELQTVPSEQVIAYRGNQRWIQCFEPLPIASQTSTKNKFRKKGVYVITGGLGGIGLAIAEYLAKTVQAKLVLIGRSELPNKVEWEELLSSQEQDDLLKTKIKKLQLLEELGAEVLVLKADVANLEQMQSAINHVCDRFGKIHGVIHAAGTPGAGIIQLKTPELAAKVFQTKLQGTIVLNTVLQNINLDFLVLFSSTTAITGGLGQVDYCAANSFLDGFAHYNFYQHQIPTISINWDWWEWDSWQKSLLAFAPNMQAEIKQIRQKYGISFAEGIDAFERILSQNLPQVIVSTKNLQTVIAEHQAFAVPLFLKNSKQSPQSQIAHPRPILETVYLEPSSAVEQKIAEIWQELLGIDQVGVNDNFFDLGGHSLIATQIVSQLRQDFQVELSLRHIFEAPTVAELALLIEDILIKELSELTEEEAEKLVSHIYV</sequence>
<dbReference type="SUPFAM" id="SSF52151">
    <property type="entry name" value="FabD/lysophospholipase-like"/>
    <property type="match status" value="1"/>
</dbReference>
<comment type="caution">
    <text evidence="6">The sequence shown here is derived from an EMBL/GenBank/DDBJ whole genome shotgun (WGS) entry which is preliminary data.</text>
</comment>
<organism evidence="6 7">
    <name type="scientific">Nostoc spongiaeforme FACHB-130</name>
    <dbReference type="NCBI Taxonomy" id="1357510"/>
    <lineage>
        <taxon>Bacteria</taxon>
        <taxon>Bacillati</taxon>
        <taxon>Cyanobacteriota</taxon>
        <taxon>Cyanophyceae</taxon>
        <taxon>Nostocales</taxon>
        <taxon>Nostocaceae</taxon>
        <taxon>Nostoc</taxon>
    </lineage>
</organism>
<name>A0ABR8FNM0_9NOSO</name>
<dbReference type="InterPro" id="IPR036736">
    <property type="entry name" value="ACP-like_sf"/>
</dbReference>
<feature type="domain" description="Carrier" evidence="4">
    <location>
        <begin position="1477"/>
        <end position="1552"/>
    </location>
</feature>
<evidence type="ECO:0000256" key="2">
    <source>
        <dbReference type="ARBA" id="ARBA00022553"/>
    </source>
</evidence>
<dbReference type="SUPFAM" id="SSF53901">
    <property type="entry name" value="Thiolase-like"/>
    <property type="match status" value="1"/>
</dbReference>
<dbReference type="SUPFAM" id="SSF51735">
    <property type="entry name" value="NAD(P)-binding Rossmann-fold domains"/>
    <property type="match status" value="2"/>
</dbReference>
<dbReference type="InterPro" id="IPR014031">
    <property type="entry name" value="Ketoacyl_synth_C"/>
</dbReference>
<dbReference type="InterPro" id="IPR016039">
    <property type="entry name" value="Thiolase-like"/>
</dbReference>
<dbReference type="InterPro" id="IPR013968">
    <property type="entry name" value="PKS_KR"/>
</dbReference>
<dbReference type="Gene3D" id="3.40.47.10">
    <property type="match status" value="1"/>
</dbReference>
<dbReference type="SUPFAM" id="SSF47336">
    <property type="entry name" value="ACP-like"/>
    <property type="match status" value="1"/>
</dbReference>
<dbReference type="InterPro" id="IPR016036">
    <property type="entry name" value="Malonyl_transacylase_ACP-bd"/>
</dbReference>
<dbReference type="InterPro" id="IPR016035">
    <property type="entry name" value="Acyl_Trfase/lysoPLipase"/>
</dbReference>
<gene>
    <name evidence="6" type="ORF">H6G74_00965</name>
</gene>
<evidence type="ECO:0000259" key="5">
    <source>
        <dbReference type="PROSITE" id="PS52004"/>
    </source>
</evidence>
<dbReference type="InterPro" id="IPR006162">
    <property type="entry name" value="Ppantetheine_attach_site"/>
</dbReference>
<dbReference type="RefSeq" id="WP_190965880.1">
    <property type="nucleotide sequence ID" value="NZ_JACJTB010000001.1"/>
</dbReference>
<dbReference type="InterPro" id="IPR018201">
    <property type="entry name" value="Ketoacyl_synth_AS"/>
</dbReference>
<keyword evidence="1" id="KW-0596">Phosphopantetheine</keyword>
<dbReference type="Pfam" id="PF08659">
    <property type="entry name" value="KR"/>
    <property type="match status" value="1"/>
</dbReference>
<dbReference type="Gene3D" id="1.10.1200.10">
    <property type="entry name" value="ACP-like"/>
    <property type="match status" value="1"/>
</dbReference>
<dbReference type="InterPro" id="IPR036291">
    <property type="entry name" value="NAD(P)-bd_dom_sf"/>
</dbReference>
<dbReference type="Gene3D" id="3.40.366.10">
    <property type="entry name" value="Malonyl-Coenzyme A Acyl Carrier Protein, domain 2"/>
    <property type="match status" value="1"/>
</dbReference>
<keyword evidence="7" id="KW-1185">Reference proteome</keyword>